<evidence type="ECO:0008006" key="3">
    <source>
        <dbReference type="Google" id="ProtNLM"/>
    </source>
</evidence>
<sequence length="134" mass="15437">MYSLIVLLFQNGCTNKQEVQNNEKQYIFIDGRDTTRIRITTYPTRFHGEMTSSGPGGFFVSGEIQGNAKGDTLVGDYNYRPYKWREKKRVPFAILLKDGKYLEGKGKQLIYMGIPYFVEGTISFDDPERVFVPE</sequence>
<comment type="caution">
    <text evidence="1">The sequence shown here is derived from an EMBL/GenBank/DDBJ whole genome shotgun (WGS) entry which is preliminary data.</text>
</comment>
<dbReference type="EMBL" id="JACAGK010000068">
    <property type="protein sequence ID" value="MDM1050060.1"/>
    <property type="molecule type" value="Genomic_DNA"/>
</dbReference>
<name>A0ABT7NSE5_9SPHI</name>
<protein>
    <recommendedName>
        <fullName evidence="3">Lipoprotein</fullName>
    </recommendedName>
</protein>
<evidence type="ECO:0000313" key="1">
    <source>
        <dbReference type="EMBL" id="MDM1050060.1"/>
    </source>
</evidence>
<dbReference type="RefSeq" id="WP_187773826.1">
    <property type="nucleotide sequence ID" value="NZ_JACAGK010000068.1"/>
</dbReference>
<evidence type="ECO:0000313" key="2">
    <source>
        <dbReference type="Proteomes" id="UP001170954"/>
    </source>
</evidence>
<organism evidence="1 2">
    <name type="scientific">Sphingobacterium hotanense</name>
    <dbReference type="NCBI Taxonomy" id="649196"/>
    <lineage>
        <taxon>Bacteria</taxon>
        <taxon>Pseudomonadati</taxon>
        <taxon>Bacteroidota</taxon>
        <taxon>Sphingobacteriia</taxon>
        <taxon>Sphingobacteriales</taxon>
        <taxon>Sphingobacteriaceae</taxon>
        <taxon>Sphingobacterium</taxon>
    </lineage>
</organism>
<reference evidence="1" key="1">
    <citation type="submission" date="2020-06" db="EMBL/GenBank/DDBJ databases">
        <authorList>
            <person name="Dong N."/>
        </authorList>
    </citation>
    <scope>NUCLEOTIDE SEQUENCE</scope>
    <source>
        <strain evidence="1">R1692</strain>
    </source>
</reference>
<keyword evidence="2" id="KW-1185">Reference proteome</keyword>
<gene>
    <name evidence="1" type="ORF">HX018_17610</name>
</gene>
<accession>A0ABT7NSE5</accession>
<dbReference type="Proteomes" id="UP001170954">
    <property type="component" value="Unassembled WGS sequence"/>
</dbReference>
<proteinExistence type="predicted"/>
<reference evidence="1" key="2">
    <citation type="journal article" date="2022" name="Sci. Total Environ.">
        <title>Prevalence, transmission, and molecular epidemiology of tet(X)-positive bacteria among humans, animals, and environmental niches in China: An epidemiological, and genomic-based study.</title>
        <authorList>
            <person name="Dong N."/>
            <person name="Zeng Y."/>
            <person name="Cai C."/>
            <person name="Sun C."/>
            <person name="Lu J."/>
            <person name="Liu C."/>
            <person name="Zhou H."/>
            <person name="Sun Q."/>
            <person name="Shu L."/>
            <person name="Wang H."/>
            <person name="Wang Y."/>
            <person name="Wang S."/>
            <person name="Wu C."/>
            <person name="Chan E.W."/>
            <person name="Chen G."/>
            <person name="Shen Z."/>
            <person name="Chen S."/>
            <person name="Zhang R."/>
        </authorList>
    </citation>
    <scope>NUCLEOTIDE SEQUENCE</scope>
    <source>
        <strain evidence="1">R1692</strain>
    </source>
</reference>